<accession>W7X7F7</accession>
<evidence type="ECO:0000313" key="2">
    <source>
        <dbReference type="Proteomes" id="UP000009168"/>
    </source>
</evidence>
<dbReference type="RefSeq" id="XP_012655142.1">
    <property type="nucleotide sequence ID" value="XM_012799688.1"/>
</dbReference>
<dbReference type="Proteomes" id="UP000009168">
    <property type="component" value="Unassembled WGS sequence"/>
</dbReference>
<dbReference type="EMBL" id="GG662502">
    <property type="protein sequence ID" value="EWS72308.1"/>
    <property type="molecule type" value="Genomic_DNA"/>
</dbReference>
<reference evidence="2" key="1">
    <citation type="journal article" date="2006" name="PLoS Biol.">
        <title>Macronuclear genome sequence of the ciliate Tetrahymena thermophila, a model eukaryote.</title>
        <authorList>
            <person name="Eisen J.A."/>
            <person name="Coyne R.S."/>
            <person name="Wu M."/>
            <person name="Wu D."/>
            <person name="Thiagarajan M."/>
            <person name="Wortman J.R."/>
            <person name="Badger J.H."/>
            <person name="Ren Q."/>
            <person name="Amedeo P."/>
            <person name="Jones K.M."/>
            <person name="Tallon L.J."/>
            <person name="Delcher A.L."/>
            <person name="Salzberg S.L."/>
            <person name="Silva J.C."/>
            <person name="Haas B.J."/>
            <person name="Majoros W.H."/>
            <person name="Farzad M."/>
            <person name="Carlton J.M."/>
            <person name="Smith R.K. Jr."/>
            <person name="Garg J."/>
            <person name="Pearlman R.E."/>
            <person name="Karrer K.M."/>
            <person name="Sun L."/>
            <person name="Manning G."/>
            <person name="Elde N.C."/>
            <person name="Turkewitz A.P."/>
            <person name="Asai D.J."/>
            <person name="Wilkes D.E."/>
            <person name="Wang Y."/>
            <person name="Cai H."/>
            <person name="Collins K."/>
            <person name="Stewart B.A."/>
            <person name="Lee S.R."/>
            <person name="Wilamowska K."/>
            <person name="Weinberg Z."/>
            <person name="Ruzzo W.L."/>
            <person name="Wloga D."/>
            <person name="Gaertig J."/>
            <person name="Frankel J."/>
            <person name="Tsao C.-C."/>
            <person name="Gorovsky M.A."/>
            <person name="Keeling P.J."/>
            <person name="Waller R.F."/>
            <person name="Patron N.J."/>
            <person name="Cherry J.M."/>
            <person name="Stover N.A."/>
            <person name="Krieger C.J."/>
            <person name="del Toro C."/>
            <person name="Ryder H.F."/>
            <person name="Williamson S.C."/>
            <person name="Barbeau R.A."/>
            <person name="Hamilton E.P."/>
            <person name="Orias E."/>
        </authorList>
    </citation>
    <scope>NUCLEOTIDE SEQUENCE [LARGE SCALE GENOMIC DNA]</scope>
    <source>
        <strain evidence="2">SB210</strain>
    </source>
</reference>
<sequence>MSCHQKCKNFPNLQPQSDYGKILSDYRYLTMSQRSGLQKLKDQLLFEGRNTASVMTNLKANNDLCLRRLDKYEMPYINQDIYRYTSTYNQKW</sequence>
<organism evidence="1 2">
    <name type="scientific">Tetrahymena thermophila (strain SB210)</name>
    <dbReference type="NCBI Taxonomy" id="312017"/>
    <lineage>
        <taxon>Eukaryota</taxon>
        <taxon>Sar</taxon>
        <taxon>Alveolata</taxon>
        <taxon>Ciliophora</taxon>
        <taxon>Intramacronucleata</taxon>
        <taxon>Oligohymenophorea</taxon>
        <taxon>Hymenostomatida</taxon>
        <taxon>Tetrahymenina</taxon>
        <taxon>Tetrahymenidae</taxon>
        <taxon>Tetrahymena</taxon>
    </lineage>
</organism>
<keyword evidence="2" id="KW-1185">Reference proteome</keyword>
<evidence type="ECO:0000313" key="1">
    <source>
        <dbReference type="EMBL" id="EWS72308.1"/>
    </source>
</evidence>
<protein>
    <submittedName>
        <fullName evidence="1">Uncharacterized protein</fullName>
    </submittedName>
</protein>
<dbReference type="InParanoid" id="W7X7F7"/>
<dbReference type="AlphaFoldDB" id="W7X7F7"/>
<proteinExistence type="predicted"/>
<gene>
    <name evidence="1" type="ORF">TTHERM_000655292</name>
</gene>
<name>W7X7F7_TETTS</name>
<dbReference type="KEGG" id="tet:TTHERM_000655292"/>
<dbReference type="GeneID" id="24440053"/>